<gene>
    <name evidence="5" type="ORF">FD22_GL002174</name>
</gene>
<reference evidence="5 6" key="1">
    <citation type="journal article" date="2015" name="Genome Announc.">
        <title>Expanding the biotechnology potential of lactobacilli through comparative genomics of 213 strains and associated genera.</title>
        <authorList>
            <person name="Sun Z."/>
            <person name="Harris H.M."/>
            <person name="McCann A."/>
            <person name="Guo C."/>
            <person name="Argimon S."/>
            <person name="Zhang W."/>
            <person name="Yang X."/>
            <person name="Jeffery I.B."/>
            <person name="Cooney J.C."/>
            <person name="Kagawa T.F."/>
            <person name="Liu W."/>
            <person name="Song Y."/>
            <person name="Salvetti E."/>
            <person name="Wrobel A."/>
            <person name="Rasinkangas P."/>
            <person name="Parkhill J."/>
            <person name="Rea M.C."/>
            <person name="O'Sullivan O."/>
            <person name="Ritari J."/>
            <person name="Douillard F.P."/>
            <person name="Paul Ross R."/>
            <person name="Yang R."/>
            <person name="Briner A.E."/>
            <person name="Felis G.E."/>
            <person name="de Vos W.M."/>
            <person name="Barrangou R."/>
            <person name="Klaenhammer T.R."/>
            <person name="Caufield P.W."/>
            <person name="Cui Y."/>
            <person name="Zhang H."/>
            <person name="O'Toole P.W."/>
        </authorList>
    </citation>
    <scope>NUCLEOTIDE SEQUENCE [LARGE SCALE GENOMIC DNA]</scope>
    <source>
        <strain evidence="5 6">DSM 20001</strain>
    </source>
</reference>
<dbReference type="AlphaFoldDB" id="A0A0R1FAW4"/>
<dbReference type="Pfam" id="PF25888">
    <property type="entry name" value="WHD_DnaB"/>
    <property type="match status" value="1"/>
</dbReference>
<dbReference type="EMBL" id="AZCN01000007">
    <property type="protein sequence ID" value="KRK18844.1"/>
    <property type="molecule type" value="Genomic_DNA"/>
</dbReference>
<feature type="region of interest" description="Disordered" evidence="2">
    <location>
        <begin position="276"/>
        <end position="295"/>
    </location>
</feature>
<feature type="domain" description="Replicative helicase loading/DNA remodeling protein DnaB N-terminal winged helix" evidence="4">
    <location>
        <begin position="11"/>
        <end position="251"/>
    </location>
</feature>
<comment type="similarity">
    <text evidence="1">Belongs to the DnaB/DnaD family.</text>
</comment>
<feature type="compositionally biased region" description="Basic residues" evidence="2">
    <location>
        <begin position="403"/>
        <end position="414"/>
    </location>
</feature>
<dbReference type="PATRIC" id="fig|913848.6.peg.2222"/>
<organism evidence="5 6">
    <name type="scientific">Loigolactobacillus coryniformis subsp. coryniformis KCTC 3167 = DSM 20001</name>
    <dbReference type="NCBI Taxonomy" id="913848"/>
    <lineage>
        <taxon>Bacteria</taxon>
        <taxon>Bacillati</taxon>
        <taxon>Bacillota</taxon>
        <taxon>Bacilli</taxon>
        <taxon>Lactobacillales</taxon>
        <taxon>Lactobacillaceae</taxon>
        <taxon>Loigolactobacillus</taxon>
    </lineage>
</organism>
<feature type="domain" description="DnaB/C C-terminal" evidence="3">
    <location>
        <begin position="319"/>
        <end position="394"/>
    </location>
</feature>
<dbReference type="Proteomes" id="UP000051181">
    <property type="component" value="Unassembled WGS sequence"/>
</dbReference>
<feature type="compositionally biased region" description="Basic and acidic residues" evidence="2">
    <location>
        <begin position="415"/>
        <end position="429"/>
    </location>
</feature>
<dbReference type="Pfam" id="PF07261">
    <property type="entry name" value="DnaB_2"/>
    <property type="match status" value="1"/>
</dbReference>
<evidence type="ECO:0000313" key="6">
    <source>
        <dbReference type="Proteomes" id="UP000051181"/>
    </source>
</evidence>
<proteinExistence type="inferred from homology"/>
<dbReference type="InterPro" id="IPR006343">
    <property type="entry name" value="DnaB/C_C"/>
</dbReference>
<evidence type="ECO:0000259" key="3">
    <source>
        <dbReference type="Pfam" id="PF07261"/>
    </source>
</evidence>
<dbReference type="InterPro" id="IPR058660">
    <property type="entry name" value="WHD_DnaB"/>
</dbReference>
<protein>
    <submittedName>
        <fullName evidence="5">Chromosome replication initiation membrane attachment protein B</fullName>
    </submittedName>
</protein>
<dbReference type="eggNOG" id="COG3611">
    <property type="taxonomic scope" value="Bacteria"/>
</dbReference>
<feature type="region of interest" description="Disordered" evidence="2">
    <location>
        <begin position="400"/>
        <end position="441"/>
    </location>
</feature>
<evidence type="ECO:0000259" key="4">
    <source>
        <dbReference type="Pfam" id="PF25888"/>
    </source>
</evidence>
<evidence type="ECO:0000256" key="2">
    <source>
        <dbReference type="SAM" id="MobiDB-lite"/>
    </source>
</evidence>
<evidence type="ECO:0000256" key="1">
    <source>
        <dbReference type="ARBA" id="ARBA00093462"/>
    </source>
</evidence>
<sequence>MMQDAFFKLDPRDGFVVTDANYLSDFDRQVLTYLYQPLMGTGAYSLYLLLWTQQSVAQKAQPHSTLLALLNVDLPTLYESRIRLEALGLIKTYQQVNAAGRTFTYELYAPQAPNAFFNDDLLSLLLYDAVGEDRFTQLKTQFRLHPVHPSADLEEVSLNFLDVFHVNSQLLNHLPATIAEAKSEFKTQPQTTQPQLDQRATADFDWPFFKQQLHASFVSERELDQYHDQLLTLHALYGLNELELAQYVNESINITTNKLDFPALKRLVARQPAKVAPTTASTAVPTPAPPTATKDAALSKNDQQLIAVSKQLAPVTFLTQLKQQQGGYVTDSEQRVLERLMSRHVFADASIINILSHYVISVRKMPTLTQAYVDGVANGWLQHNVTTPEAAMQEVKSFYRQKQTPKRNTRSKQPIRKETLPDWAKDGYKAPKQQVTAEQRAAVQKRLAALQDNKDGE</sequence>
<name>A0A0R1FAW4_9LACO</name>
<comment type="caution">
    <text evidence="5">The sequence shown here is derived from an EMBL/GenBank/DDBJ whole genome shotgun (WGS) entry which is preliminary data.</text>
</comment>
<evidence type="ECO:0000313" key="5">
    <source>
        <dbReference type="EMBL" id="KRK18844.1"/>
    </source>
</evidence>
<accession>A0A0R1FAW4</accession>